<dbReference type="RefSeq" id="WP_316000096.1">
    <property type="nucleotide sequence ID" value="NZ_JAWDJT010000018.1"/>
</dbReference>
<keyword evidence="1" id="KW-0812">Transmembrane</keyword>
<keyword evidence="1" id="KW-1133">Transmembrane helix</keyword>
<name>A0ABU3TN00_9BACT</name>
<dbReference type="InterPro" id="IPR025565">
    <property type="entry name" value="DUF4328"/>
</dbReference>
<protein>
    <submittedName>
        <fullName evidence="3">DUF4328 domain-containing protein</fullName>
    </submittedName>
</protein>
<evidence type="ECO:0000256" key="1">
    <source>
        <dbReference type="SAM" id="Phobius"/>
    </source>
</evidence>
<evidence type="ECO:0000313" key="4">
    <source>
        <dbReference type="Proteomes" id="UP001250698"/>
    </source>
</evidence>
<keyword evidence="4" id="KW-1185">Reference proteome</keyword>
<reference evidence="3 4" key="1">
    <citation type="submission" date="2023-10" db="EMBL/GenBank/DDBJ databases">
        <title>Hymenobacter endophyticus sp. nov., an isolate from the leaf tissues of wheat.</title>
        <authorList>
            <person name="Dai Y."/>
        </authorList>
    </citation>
    <scope>NUCLEOTIDE SEQUENCE [LARGE SCALE GENOMIC DNA]</scope>
    <source>
        <strain evidence="3 4">ZK17L-C2</strain>
    </source>
</reference>
<proteinExistence type="predicted"/>
<sequence>MLHQLRDNSGRAQQAIAIFWGIIGLSSISFLVEMLYAVSVSSTADLSAGWGQFLEYSRVAVAIAQIPIRILSIVFFLQWFRRAYYNLRYLSGRPDHSDGWAVGAWFVPFLNLFRPYSIMKEIWYGTNSAAGRGRQHGLLQWWWIAYLVHGGLNRAADKVSTKAETLTELQNAASLNVFSNFADVVSAALTLMVIRYVHESEQAVALFGQVRQLGGDAPAPDDVHPTEEEQYA</sequence>
<feature type="transmembrane region" description="Helical" evidence="1">
    <location>
        <begin position="16"/>
        <end position="39"/>
    </location>
</feature>
<feature type="transmembrane region" description="Helical" evidence="1">
    <location>
        <begin position="59"/>
        <end position="80"/>
    </location>
</feature>
<dbReference type="EMBL" id="JAWDJT010000018">
    <property type="protein sequence ID" value="MDU0372739.1"/>
    <property type="molecule type" value="Genomic_DNA"/>
</dbReference>
<dbReference type="Pfam" id="PF14219">
    <property type="entry name" value="DUF4328"/>
    <property type="match status" value="1"/>
</dbReference>
<feature type="domain" description="DUF4328" evidence="2">
    <location>
        <begin position="58"/>
        <end position="198"/>
    </location>
</feature>
<organism evidence="3 4">
    <name type="scientific">Hymenobacter endophyticus</name>
    <dbReference type="NCBI Taxonomy" id="3076335"/>
    <lineage>
        <taxon>Bacteria</taxon>
        <taxon>Pseudomonadati</taxon>
        <taxon>Bacteroidota</taxon>
        <taxon>Cytophagia</taxon>
        <taxon>Cytophagales</taxon>
        <taxon>Hymenobacteraceae</taxon>
        <taxon>Hymenobacter</taxon>
    </lineage>
</organism>
<evidence type="ECO:0000313" key="3">
    <source>
        <dbReference type="EMBL" id="MDU0372739.1"/>
    </source>
</evidence>
<keyword evidence="1" id="KW-0472">Membrane</keyword>
<gene>
    <name evidence="3" type="ORF">ROI90_20200</name>
</gene>
<evidence type="ECO:0000259" key="2">
    <source>
        <dbReference type="Pfam" id="PF14219"/>
    </source>
</evidence>
<comment type="caution">
    <text evidence="3">The sequence shown here is derived from an EMBL/GenBank/DDBJ whole genome shotgun (WGS) entry which is preliminary data.</text>
</comment>
<accession>A0ABU3TN00</accession>
<dbReference type="Proteomes" id="UP001250698">
    <property type="component" value="Unassembled WGS sequence"/>
</dbReference>